<gene>
    <name evidence="5" type="ORF">PENTCL1PPCAC_14227</name>
</gene>
<comment type="similarity">
    <text evidence="1">Belongs to the cytochrome P450 family.</text>
</comment>
<keyword evidence="4" id="KW-0560">Oxidoreductase</keyword>
<evidence type="ECO:0000256" key="4">
    <source>
        <dbReference type="ARBA" id="ARBA00023033"/>
    </source>
</evidence>
<dbReference type="SUPFAM" id="SSF48264">
    <property type="entry name" value="Cytochrome P450"/>
    <property type="match status" value="1"/>
</dbReference>
<dbReference type="GO" id="GO:0006082">
    <property type="term" value="P:organic acid metabolic process"/>
    <property type="evidence" value="ECO:0007669"/>
    <property type="project" value="TreeGrafter"/>
</dbReference>
<dbReference type="EMBL" id="BTSX01000004">
    <property type="protein sequence ID" value="GMS92052.1"/>
    <property type="molecule type" value="Genomic_DNA"/>
</dbReference>
<keyword evidence="4" id="KW-0503">Monooxygenase</keyword>
<dbReference type="Proteomes" id="UP001432027">
    <property type="component" value="Unassembled WGS sequence"/>
</dbReference>
<dbReference type="GO" id="GO:0005506">
    <property type="term" value="F:iron ion binding"/>
    <property type="evidence" value="ECO:0007669"/>
    <property type="project" value="InterPro"/>
</dbReference>
<dbReference type="Gene3D" id="1.10.630.10">
    <property type="entry name" value="Cytochrome P450"/>
    <property type="match status" value="1"/>
</dbReference>
<comment type="caution">
    <text evidence="5">The sequence shown here is derived from an EMBL/GenBank/DDBJ whole genome shotgun (WGS) entry which is preliminary data.</text>
</comment>
<protein>
    <recommendedName>
        <fullName evidence="7">Cytochrome P450</fullName>
    </recommendedName>
</protein>
<dbReference type="InterPro" id="IPR050182">
    <property type="entry name" value="Cytochrome_P450_fam2"/>
</dbReference>
<keyword evidence="6" id="KW-1185">Reference proteome</keyword>
<keyword evidence="2" id="KW-0479">Metal-binding</keyword>
<organism evidence="5 6">
    <name type="scientific">Pristionchus entomophagus</name>
    <dbReference type="NCBI Taxonomy" id="358040"/>
    <lineage>
        <taxon>Eukaryota</taxon>
        <taxon>Metazoa</taxon>
        <taxon>Ecdysozoa</taxon>
        <taxon>Nematoda</taxon>
        <taxon>Chromadorea</taxon>
        <taxon>Rhabditida</taxon>
        <taxon>Rhabditina</taxon>
        <taxon>Diplogasteromorpha</taxon>
        <taxon>Diplogasteroidea</taxon>
        <taxon>Neodiplogasteridae</taxon>
        <taxon>Pristionchus</taxon>
    </lineage>
</organism>
<feature type="non-terminal residue" evidence="5">
    <location>
        <position position="126"/>
    </location>
</feature>
<dbReference type="GO" id="GO:0016712">
    <property type="term" value="F:oxidoreductase activity, acting on paired donors, with incorporation or reduction of molecular oxygen, reduced flavin or flavoprotein as one donor, and incorporation of one atom of oxygen"/>
    <property type="evidence" value="ECO:0007669"/>
    <property type="project" value="TreeGrafter"/>
</dbReference>
<dbReference type="PANTHER" id="PTHR24300:SF338">
    <property type="entry name" value="CYTOCHROME P450 CYP36A1-RELATED"/>
    <property type="match status" value="1"/>
</dbReference>
<dbReference type="Pfam" id="PF00067">
    <property type="entry name" value="p450"/>
    <property type="match status" value="1"/>
</dbReference>
<dbReference type="GO" id="GO:0006805">
    <property type="term" value="P:xenobiotic metabolic process"/>
    <property type="evidence" value="ECO:0007669"/>
    <property type="project" value="TreeGrafter"/>
</dbReference>
<evidence type="ECO:0000256" key="1">
    <source>
        <dbReference type="ARBA" id="ARBA00010617"/>
    </source>
</evidence>
<evidence type="ECO:0008006" key="7">
    <source>
        <dbReference type="Google" id="ProtNLM"/>
    </source>
</evidence>
<dbReference type="AlphaFoldDB" id="A0AAV5T8Z5"/>
<dbReference type="InterPro" id="IPR001128">
    <property type="entry name" value="Cyt_P450"/>
</dbReference>
<name>A0AAV5T8Z5_9BILA</name>
<feature type="non-terminal residue" evidence="5">
    <location>
        <position position="1"/>
    </location>
</feature>
<accession>A0AAV5T8Z5</accession>
<proteinExistence type="inferred from homology"/>
<evidence type="ECO:0000256" key="3">
    <source>
        <dbReference type="ARBA" id="ARBA00023004"/>
    </source>
</evidence>
<evidence type="ECO:0000256" key="2">
    <source>
        <dbReference type="ARBA" id="ARBA00022723"/>
    </source>
</evidence>
<dbReference type="PANTHER" id="PTHR24300">
    <property type="entry name" value="CYTOCHROME P450 508A4-RELATED"/>
    <property type="match status" value="1"/>
</dbReference>
<evidence type="ECO:0000313" key="6">
    <source>
        <dbReference type="Proteomes" id="UP001432027"/>
    </source>
</evidence>
<reference evidence="5" key="1">
    <citation type="submission" date="2023-10" db="EMBL/GenBank/DDBJ databases">
        <title>Genome assembly of Pristionchus species.</title>
        <authorList>
            <person name="Yoshida K."/>
            <person name="Sommer R.J."/>
        </authorList>
    </citation>
    <scope>NUCLEOTIDE SEQUENCE</scope>
    <source>
        <strain evidence="5">RS0144</strain>
    </source>
</reference>
<dbReference type="InterPro" id="IPR036396">
    <property type="entry name" value="Cyt_P450_sf"/>
</dbReference>
<sequence>PLPLIGNMLSFQWELDQVLLEWKARYGRIFTVWLPIPMVVIGDHKLQQEHVTKQGEVFLAKKNPEQMMKMLSGGLFGLAFEDNSMVKEQRSFARKSFHEVGFGSAALEDTVYNNALEVASRWRTSG</sequence>
<keyword evidence="3" id="KW-0408">Iron</keyword>
<dbReference type="GO" id="GO:0020037">
    <property type="term" value="F:heme binding"/>
    <property type="evidence" value="ECO:0007669"/>
    <property type="project" value="InterPro"/>
</dbReference>
<dbReference type="GO" id="GO:0005737">
    <property type="term" value="C:cytoplasm"/>
    <property type="evidence" value="ECO:0007669"/>
    <property type="project" value="TreeGrafter"/>
</dbReference>
<evidence type="ECO:0000313" key="5">
    <source>
        <dbReference type="EMBL" id="GMS92052.1"/>
    </source>
</evidence>